<gene>
    <name evidence="2" type="ORF">H8698_12775</name>
</gene>
<dbReference type="AlphaFoldDB" id="A0A926HZ70"/>
<reference evidence="2" key="1">
    <citation type="submission" date="2020-08" db="EMBL/GenBank/DDBJ databases">
        <title>Genome public.</title>
        <authorList>
            <person name="Liu C."/>
            <person name="Sun Q."/>
        </authorList>
    </citation>
    <scope>NUCLEOTIDE SEQUENCE</scope>
    <source>
        <strain evidence="2">H8</strain>
    </source>
</reference>
<organism evidence="2 3">
    <name type="scientific">Congzhengia minquanensis</name>
    <dbReference type="NCBI Taxonomy" id="2763657"/>
    <lineage>
        <taxon>Bacteria</taxon>
        <taxon>Bacillati</taxon>
        <taxon>Bacillota</taxon>
        <taxon>Clostridia</taxon>
        <taxon>Eubacteriales</taxon>
        <taxon>Oscillospiraceae</taxon>
        <taxon>Congzhengia</taxon>
    </lineage>
</organism>
<dbReference type="PANTHER" id="PTHR30399:SF1">
    <property type="entry name" value="UTP PYROPHOSPHATASE"/>
    <property type="match status" value="1"/>
</dbReference>
<evidence type="ECO:0000313" key="2">
    <source>
        <dbReference type="EMBL" id="MBC8541849.1"/>
    </source>
</evidence>
<dbReference type="InterPro" id="IPR053136">
    <property type="entry name" value="UTP_pyrophosphatase-like"/>
</dbReference>
<evidence type="ECO:0000313" key="3">
    <source>
        <dbReference type="Proteomes" id="UP000611762"/>
    </source>
</evidence>
<dbReference type="PANTHER" id="PTHR30399">
    <property type="entry name" value="UNCHARACTERIZED PROTEIN YGJP"/>
    <property type="match status" value="1"/>
</dbReference>
<dbReference type="RefSeq" id="WP_249313834.1">
    <property type="nucleotide sequence ID" value="NZ_JACRSU010000006.1"/>
</dbReference>
<dbReference type="EMBL" id="JACRSU010000006">
    <property type="protein sequence ID" value="MBC8541849.1"/>
    <property type="molecule type" value="Genomic_DNA"/>
</dbReference>
<dbReference type="Proteomes" id="UP000611762">
    <property type="component" value="Unassembled WGS sequence"/>
</dbReference>
<proteinExistence type="predicted"/>
<name>A0A926HZ70_9FIRM</name>
<protein>
    <submittedName>
        <fullName evidence="2">DUF45 domain-containing protein</fullName>
    </submittedName>
</protein>
<comment type="caution">
    <text evidence="2">The sequence shown here is derived from an EMBL/GenBank/DDBJ whole genome shotgun (WGS) entry which is preliminary data.</text>
</comment>
<dbReference type="InterPro" id="IPR002725">
    <property type="entry name" value="YgjP-like_metallopeptidase"/>
</dbReference>
<evidence type="ECO:0000259" key="1">
    <source>
        <dbReference type="Pfam" id="PF01863"/>
    </source>
</evidence>
<dbReference type="Gene3D" id="3.30.2010.10">
    <property type="entry name" value="Metalloproteases ('zincins'), catalytic domain"/>
    <property type="match status" value="1"/>
</dbReference>
<sequence>MMRTAADVSFTLTRKNVKNINLRVTERGVFVSAGRHVPLAAVDGFVAQKADWIQKALQRIAARKKNINAEAAPPACQCEAIFAPFVAQVWELFHDRMEQKPKIKVKHIKSAWGICHFKDGYITLAARLANMPPAAIEYVVLHEFVHFFEPNHGAGFHKMMAQFMPDYQARRKLLK</sequence>
<keyword evidence="3" id="KW-1185">Reference proteome</keyword>
<feature type="domain" description="YgjP-like metallopeptidase" evidence="1">
    <location>
        <begin position="18"/>
        <end position="71"/>
    </location>
</feature>
<dbReference type="CDD" id="cd07344">
    <property type="entry name" value="M48_yhfN_like"/>
    <property type="match status" value="1"/>
</dbReference>
<dbReference type="Pfam" id="PF01863">
    <property type="entry name" value="YgjP-like"/>
    <property type="match status" value="2"/>
</dbReference>
<accession>A0A926HZ70</accession>
<feature type="domain" description="YgjP-like metallopeptidase" evidence="1">
    <location>
        <begin position="98"/>
        <end position="175"/>
    </location>
</feature>